<reference evidence="2 3" key="1">
    <citation type="submission" date="2016-05" db="EMBL/GenBank/DDBJ databases">
        <title>Genome sequencing reveals origins of a unique bacterial endosymbiosis in the earliest lineages of terrestrial Fungi.</title>
        <authorList>
            <consortium name="DOE Joint Genome Institute"/>
            <person name="Uehling J."/>
            <person name="Gryganskyi A."/>
            <person name="Hameed K."/>
            <person name="Tschaplinski T."/>
            <person name="Misztal P."/>
            <person name="Wu S."/>
            <person name="Desiro A."/>
            <person name="Vande Pol N."/>
            <person name="Du Z.-Y."/>
            <person name="Zienkiewicz A."/>
            <person name="Zienkiewicz K."/>
            <person name="Morin E."/>
            <person name="Tisserant E."/>
            <person name="Splivallo R."/>
            <person name="Hainaut M."/>
            <person name="Henrissat B."/>
            <person name="Ohm R."/>
            <person name="Kuo A."/>
            <person name="Yan J."/>
            <person name="Lipzen A."/>
            <person name="Nolan M."/>
            <person name="Labutti K."/>
            <person name="Barry K."/>
            <person name="Goldstein A."/>
            <person name="Labbe J."/>
            <person name="Schadt C."/>
            <person name="Tuskan G."/>
            <person name="Grigoriev I."/>
            <person name="Martin F."/>
            <person name="Vilgalys R."/>
            <person name="Bonito G."/>
        </authorList>
    </citation>
    <scope>NUCLEOTIDE SEQUENCE [LARGE SCALE GENOMIC DNA]</scope>
    <source>
        <strain evidence="2 3">AG-77</strain>
    </source>
</reference>
<sequence>PNKRWHLFVPEPSGASSLTPQIVAVVPTFSKRQKIPSQYESVNTAPPLRKRDKVLDFLSLPKSLSKVKAKRSTQSLKSQALSEQSPHSSAASQIDSQQATPLLMASNENRPLKDILPEYVTKPAVKNRYIKVQPELDK</sequence>
<feature type="compositionally biased region" description="Polar residues" evidence="1">
    <location>
        <begin position="72"/>
        <end position="87"/>
    </location>
</feature>
<proteinExistence type="predicted"/>
<accession>A0A197KCW9</accession>
<dbReference type="Proteomes" id="UP000078512">
    <property type="component" value="Unassembled WGS sequence"/>
</dbReference>
<evidence type="ECO:0000256" key="1">
    <source>
        <dbReference type="SAM" id="MobiDB-lite"/>
    </source>
</evidence>
<feature type="compositionally biased region" description="Low complexity" evidence="1">
    <location>
        <begin position="88"/>
        <end position="99"/>
    </location>
</feature>
<protein>
    <submittedName>
        <fullName evidence="2">Uncharacterized protein</fullName>
    </submittedName>
</protein>
<feature type="non-terminal residue" evidence="2">
    <location>
        <position position="1"/>
    </location>
</feature>
<evidence type="ECO:0000313" key="2">
    <source>
        <dbReference type="EMBL" id="OAQ35018.1"/>
    </source>
</evidence>
<dbReference type="AlphaFoldDB" id="A0A197KCW9"/>
<keyword evidence="3" id="KW-1185">Reference proteome</keyword>
<name>A0A197KCW9_9FUNG</name>
<evidence type="ECO:0000313" key="3">
    <source>
        <dbReference type="Proteomes" id="UP000078512"/>
    </source>
</evidence>
<feature type="region of interest" description="Disordered" evidence="1">
    <location>
        <begin position="68"/>
        <end position="108"/>
    </location>
</feature>
<dbReference type="EMBL" id="KV442015">
    <property type="protein sequence ID" value="OAQ35018.1"/>
    <property type="molecule type" value="Genomic_DNA"/>
</dbReference>
<organism evidence="2 3">
    <name type="scientific">Linnemannia elongata AG-77</name>
    <dbReference type="NCBI Taxonomy" id="1314771"/>
    <lineage>
        <taxon>Eukaryota</taxon>
        <taxon>Fungi</taxon>
        <taxon>Fungi incertae sedis</taxon>
        <taxon>Mucoromycota</taxon>
        <taxon>Mortierellomycotina</taxon>
        <taxon>Mortierellomycetes</taxon>
        <taxon>Mortierellales</taxon>
        <taxon>Mortierellaceae</taxon>
        <taxon>Linnemannia</taxon>
    </lineage>
</organism>
<gene>
    <name evidence="2" type="ORF">K457DRAFT_13591</name>
</gene>